<accession>A0A7R9GRJ0</accession>
<dbReference type="EMBL" id="OD000011">
    <property type="protein sequence ID" value="CAD7395166.1"/>
    <property type="molecule type" value="Genomic_DNA"/>
</dbReference>
<dbReference type="InterPro" id="IPR005135">
    <property type="entry name" value="Endo/exonuclease/phosphatase"/>
</dbReference>
<dbReference type="Gene3D" id="3.60.10.10">
    <property type="entry name" value="Endonuclease/exonuclease/phosphatase"/>
    <property type="match status" value="1"/>
</dbReference>
<feature type="domain" description="Endonuclease/exonuclease/phosphatase" evidence="1">
    <location>
        <begin position="285"/>
        <end position="382"/>
    </location>
</feature>
<dbReference type="GO" id="GO:0003824">
    <property type="term" value="F:catalytic activity"/>
    <property type="evidence" value="ECO:0007669"/>
    <property type="project" value="InterPro"/>
</dbReference>
<sequence>MYLSKTRAQTFGNLYGGGKDQADHLINSPGPLFEKHWAKVSIQSGLLVRGRLGIGILARNIAATQQHVSLLGLGLRVVPAYTKDVVRDEKGNCDYKQLADSNCIYVNKIMHEIDELTHIVSDVVSDPTLPRSEDHPCPKMDCMLRAGFQCDSFNTSMLATWSIISPSSRGRTTCNTIHYYIVRRFNRRNPDTPERFDPSGTVAVTFVGKELPSYVAMCFSRDGSGCGPQLFLQVALCNQGGQFVMNNFQFPNISIRPRNVTSYVVTLSGTPEQVVGDMDVDSSGSSIEGTLDDIIRLPSPVIICVEMNAHHVLWDSPYIDRCGIKIHETLVVESNTGKFTRLNRPPCPNTYPDVTFASPCFASYLTWDTIGDSMGSDHLPIILTIEAQVLYNYKTVPLDGSCNFKKANWELYSTKVELTVQNLVVDRDHLVQYDNFVNAL</sequence>
<dbReference type="InterPro" id="IPR036691">
    <property type="entry name" value="Endo/exonu/phosph_ase_sf"/>
</dbReference>
<evidence type="ECO:0000313" key="2">
    <source>
        <dbReference type="EMBL" id="CAD7395166.1"/>
    </source>
</evidence>
<organism evidence="2">
    <name type="scientific">Timema poppense</name>
    <name type="common">Walking stick</name>
    <dbReference type="NCBI Taxonomy" id="170557"/>
    <lineage>
        <taxon>Eukaryota</taxon>
        <taxon>Metazoa</taxon>
        <taxon>Ecdysozoa</taxon>
        <taxon>Arthropoda</taxon>
        <taxon>Hexapoda</taxon>
        <taxon>Insecta</taxon>
        <taxon>Pterygota</taxon>
        <taxon>Neoptera</taxon>
        <taxon>Polyneoptera</taxon>
        <taxon>Phasmatodea</taxon>
        <taxon>Timematodea</taxon>
        <taxon>Timematoidea</taxon>
        <taxon>Timematidae</taxon>
        <taxon>Timema</taxon>
    </lineage>
</organism>
<proteinExistence type="predicted"/>
<dbReference type="AlphaFoldDB" id="A0A7R9GRJ0"/>
<protein>
    <recommendedName>
        <fullName evidence="1">Endonuclease/exonuclease/phosphatase domain-containing protein</fullName>
    </recommendedName>
</protein>
<dbReference type="Gene3D" id="2.20.25.10">
    <property type="match status" value="1"/>
</dbReference>
<dbReference type="Pfam" id="PF14529">
    <property type="entry name" value="Exo_endo_phos_2"/>
    <property type="match status" value="1"/>
</dbReference>
<name>A0A7R9GRJ0_TIMPO</name>
<evidence type="ECO:0000259" key="1">
    <source>
        <dbReference type="Pfam" id="PF14529"/>
    </source>
</evidence>
<dbReference type="SUPFAM" id="SSF56219">
    <property type="entry name" value="DNase I-like"/>
    <property type="match status" value="1"/>
</dbReference>
<gene>
    <name evidence="2" type="ORF">TPSB3V08_LOCUS54</name>
</gene>
<reference evidence="2" key="1">
    <citation type="submission" date="2020-11" db="EMBL/GenBank/DDBJ databases">
        <authorList>
            <person name="Tran Van P."/>
        </authorList>
    </citation>
    <scope>NUCLEOTIDE SEQUENCE</scope>
</reference>